<dbReference type="AlphaFoldDB" id="A0A0L0CRU6"/>
<evidence type="ECO:0000256" key="1">
    <source>
        <dbReference type="SAM" id="MobiDB-lite"/>
    </source>
</evidence>
<evidence type="ECO:0000313" key="2">
    <source>
        <dbReference type="EMBL" id="KNC34154.1"/>
    </source>
</evidence>
<feature type="region of interest" description="Disordered" evidence="1">
    <location>
        <begin position="1"/>
        <end position="24"/>
    </location>
</feature>
<dbReference type="Proteomes" id="UP000037069">
    <property type="component" value="Unassembled WGS sequence"/>
</dbReference>
<dbReference type="OMA" id="YHTIERE"/>
<proteinExistence type="predicted"/>
<feature type="region of interest" description="Disordered" evidence="1">
    <location>
        <begin position="38"/>
        <end position="82"/>
    </location>
</feature>
<evidence type="ECO:0000313" key="3">
    <source>
        <dbReference type="Proteomes" id="UP000037069"/>
    </source>
</evidence>
<organism evidence="2 3">
    <name type="scientific">Lucilia cuprina</name>
    <name type="common">Green bottle fly</name>
    <name type="synonym">Australian sheep blowfly</name>
    <dbReference type="NCBI Taxonomy" id="7375"/>
    <lineage>
        <taxon>Eukaryota</taxon>
        <taxon>Metazoa</taxon>
        <taxon>Ecdysozoa</taxon>
        <taxon>Arthropoda</taxon>
        <taxon>Hexapoda</taxon>
        <taxon>Insecta</taxon>
        <taxon>Pterygota</taxon>
        <taxon>Neoptera</taxon>
        <taxon>Endopterygota</taxon>
        <taxon>Diptera</taxon>
        <taxon>Brachycera</taxon>
        <taxon>Muscomorpha</taxon>
        <taxon>Oestroidea</taxon>
        <taxon>Calliphoridae</taxon>
        <taxon>Luciliinae</taxon>
        <taxon>Lucilia</taxon>
    </lineage>
</organism>
<dbReference type="EMBL" id="JRES01000094">
    <property type="protein sequence ID" value="KNC34154.1"/>
    <property type="molecule type" value="Genomic_DNA"/>
</dbReference>
<name>A0A0L0CRU6_LUCCU</name>
<feature type="compositionally biased region" description="Low complexity" evidence="1">
    <location>
        <begin position="50"/>
        <end position="81"/>
    </location>
</feature>
<keyword evidence="3" id="KW-1185">Reference proteome</keyword>
<dbReference type="OrthoDB" id="6612025at2759"/>
<protein>
    <submittedName>
        <fullName evidence="2">Uncharacterized protein</fullName>
    </submittedName>
</protein>
<accession>A0A0L0CRU6</accession>
<reference evidence="2 3" key="1">
    <citation type="journal article" date="2015" name="Nat. Commun.">
        <title>Lucilia cuprina genome unlocks parasitic fly biology to underpin future interventions.</title>
        <authorList>
            <person name="Anstead C.A."/>
            <person name="Korhonen P.K."/>
            <person name="Young N.D."/>
            <person name="Hall R.S."/>
            <person name="Jex A.R."/>
            <person name="Murali S.C."/>
            <person name="Hughes D.S."/>
            <person name="Lee S.F."/>
            <person name="Perry T."/>
            <person name="Stroehlein A.J."/>
            <person name="Ansell B.R."/>
            <person name="Breugelmans B."/>
            <person name="Hofmann A."/>
            <person name="Qu J."/>
            <person name="Dugan S."/>
            <person name="Lee S.L."/>
            <person name="Chao H."/>
            <person name="Dinh H."/>
            <person name="Han Y."/>
            <person name="Doddapaneni H.V."/>
            <person name="Worley K.C."/>
            <person name="Muzny D.M."/>
            <person name="Ioannidis P."/>
            <person name="Waterhouse R.M."/>
            <person name="Zdobnov E.M."/>
            <person name="James P.J."/>
            <person name="Bagnall N.H."/>
            <person name="Kotze A.C."/>
            <person name="Gibbs R.A."/>
            <person name="Richards S."/>
            <person name="Batterham P."/>
            <person name="Gasser R.B."/>
        </authorList>
    </citation>
    <scope>NUCLEOTIDE SEQUENCE [LARGE SCALE GENOMIC DNA]</scope>
    <source>
        <strain evidence="2 3">LS</strain>
        <tissue evidence="2">Full body</tissue>
    </source>
</reference>
<sequence length="174" mass="19322">MVDQGTQTEVLQITEPLENGHEKTNGHYYHTIERETVLKRDPQQHKLRKSASFSSSSGNSLASNSMNSHTSSLSLRSSPLRSSHRMLKSDTINTFQKWETTVESISYVTTKTVSISGVPTDKAIKSNTLRSRSTTPSNKEGTTNVKESSKAKMTNGHNGTAEKDVFSLKNKEIY</sequence>
<gene>
    <name evidence="2" type="ORF">FF38_07215</name>
</gene>
<feature type="compositionally biased region" description="Basic and acidic residues" evidence="1">
    <location>
        <begin position="160"/>
        <end position="174"/>
    </location>
</feature>
<comment type="caution">
    <text evidence="2">The sequence shown here is derived from an EMBL/GenBank/DDBJ whole genome shotgun (WGS) entry which is preliminary data.</text>
</comment>
<feature type="compositionally biased region" description="Polar residues" evidence="1">
    <location>
        <begin position="1"/>
        <end position="11"/>
    </location>
</feature>
<feature type="compositionally biased region" description="Polar residues" evidence="1">
    <location>
        <begin position="127"/>
        <end position="158"/>
    </location>
</feature>
<feature type="region of interest" description="Disordered" evidence="1">
    <location>
        <begin position="127"/>
        <end position="174"/>
    </location>
</feature>